<keyword evidence="2" id="KW-0963">Cytoplasm</keyword>
<dbReference type="Ensembl" id="ENSJJAT00000025523.1">
    <property type="protein sequence ID" value="ENSJJAP00000018989.1"/>
    <property type="gene ID" value="ENSJJAG00000020084.1"/>
</dbReference>
<reference evidence="7" key="1">
    <citation type="submission" date="2025-08" db="UniProtKB">
        <authorList>
            <consortium name="Ensembl"/>
        </authorList>
    </citation>
    <scope>IDENTIFICATION</scope>
</reference>
<keyword evidence="8" id="KW-1185">Reference proteome</keyword>
<keyword evidence="4" id="KW-0206">Cytoskeleton</keyword>
<feature type="compositionally biased region" description="Polar residues" evidence="5">
    <location>
        <begin position="179"/>
        <end position="201"/>
    </location>
</feature>
<dbReference type="Proteomes" id="UP000694385">
    <property type="component" value="Unassembled WGS sequence"/>
</dbReference>
<evidence type="ECO:0000256" key="1">
    <source>
        <dbReference type="ARBA" id="ARBA00004245"/>
    </source>
</evidence>
<feature type="region of interest" description="Disordered" evidence="5">
    <location>
        <begin position="151"/>
        <end position="437"/>
    </location>
</feature>
<protein>
    <submittedName>
        <fullName evidence="7">G two S phase expressed protein 1</fullName>
    </submittedName>
</protein>
<evidence type="ECO:0000256" key="4">
    <source>
        <dbReference type="ARBA" id="ARBA00023212"/>
    </source>
</evidence>
<evidence type="ECO:0000313" key="7">
    <source>
        <dbReference type="Ensembl" id="ENSJJAP00000018989.1"/>
    </source>
</evidence>
<feature type="region of interest" description="Disordered" evidence="5">
    <location>
        <begin position="654"/>
        <end position="684"/>
    </location>
</feature>
<evidence type="ECO:0000256" key="2">
    <source>
        <dbReference type="ARBA" id="ARBA00022490"/>
    </source>
</evidence>
<dbReference type="PANTHER" id="PTHR21584:SF10">
    <property type="entry name" value="G2 AND S PHASE-EXPRESSED PROTEIN 1"/>
    <property type="match status" value="1"/>
</dbReference>
<feature type="region of interest" description="Disordered" evidence="5">
    <location>
        <begin position="47"/>
        <end position="69"/>
    </location>
</feature>
<feature type="compositionally biased region" description="Low complexity" evidence="5">
    <location>
        <begin position="302"/>
        <end position="313"/>
    </location>
</feature>
<reference evidence="7" key="2">
    <citation type="submission" date="2025-09" db="UniProtKB">
        <authorList>
            <consortium name="Ensembl"/>
        </authorList>
    </citation>
    <scope>IDENTIFICATION</scope>
</reference>
<dbReference type="OMA" id="MTPKMMP"/>
<evidence type="ECO:0000256" key="5">
    <source>
        <dbReference type="SAM" id="MobiDB-lite"/>
    </source>
</evidence>
<feature type="compositionally biased region" description="Basic and acidic residues" evidence="5">
    <location>
        <begin position="404"/>
        <end position="414"/>
    </location>
</feature>
<dbReference type="InterPro" id="IPR032768">
    <property type="entry name" value="GTSE1_N"/>
</dbReference>
<dbReference type="InterPro" id="IPR026657">
    <property type="entry name" value="DDA3/GTSE-1"/>
</dbReference>
<dbReference type="AlphaFoldDB" id="A0A8C5L7Q0"/>
<organism evidence="7 8">
    <name type="scientific">Jaculus jaculus</name>
    <name type="common">Lesser Egyptian jerboa</name>
    <dbReference type="NCBI Taxonomy" id="51337"/>
    <lineage>
        <taxon>Eukaryota</taxon>
        <taxon>Metazoa</taxon>
        <taxon>Chordata</taxon>
        <taxon>Craniata</taxon>
        <taxon>Vertebrata</taxon>
        <taxon>Euteleostomi</taxon>
        <taxon>Mammalia</taxon>
        <taxon>Eutheria</taxon>
        <taxon>Euarchontoglires</taxon>
        <taxon>Glires</taxon>
        <taxon>Rodentia</taxon>
        <taxon>Myomorpha</taxon>
        <taxon>Dipodoidea</taxon>
        <taxon>Dipodidae</taxon>
        <taxon>Dipodinae</taxon>
        <taxon>Jaculus</taxon>
    </lineage>
</organism>
<feature type="domain" description="G2 and S phase-expressed protein 1 N-terminal" evidence="6">
    <location>
        <begin position="7"/>
        <end position="148"/>
    </location>
</feature>
<comment type="subcellular location">
    <subcellularLocation>
        <location evidence="1">Cytoplasm</location>
        <location evidence="1">Cytoskeleton</location>
    </subcellularLocation>
</comment>
<feature type="compositionally biased region" description="Polar residues" evidence="5">
    <location>
        <begin position="314"/>
        <end position="328"/>
    </location>
</feature>
<feature type="compositionally biased region" description="Polar residues" evidence="5">
    <location>
        <begin position="416"/>
        <end position="437"/>
    </location>
</feature>
<accession>A0A8C5L7Q0</accession>
<feature type="compositionally biased region" description="Polar residues" evidence="5">
    <location>
        <begin position="335"/>
        <end position="358"/>
    </location>
</feature>
<sequence length="737" mass="78297">AAPKEDILLLADEKFDFDLSLSSLSANEDDEVFFGPVGHKERCIAASLSNRTPEQPPGPASGSPGTWSPLTGEKFVEVYREAHLLALQIESLGRREAAQAARPAEPQSQDVERFVQESKLKIHLFEEEQKVAKSPTSLKRETFCVSESSLTTLPLLPPSGAPPSSALSSALPSTSAPTQRTQRPTCTSQPLPAQPSASHLLNQAGPPKRVTSKLQPPRTLAVRGRRPPPSLEKLKKEVTASLPRTNLSSEKESHGAVLPDKPRVPLDASSLPGSMQPGPGKRSLPVPNKMGLKKTLLKPPGSSNSLMKKPSSSGPTLSLASNMRSSPVASKVKSSEISGVPTSSLRALSNISKSSRTGPTMLRQSLPAAPAGASCRQAKGADAAQPMAEQPKAPSTAPLLQPKTPEHGDPRLDPDSISSASSQLNKTASVKRQDSSLNSKTIVVSTPTNLFKIPQFSIGEPLDGATPKFSQAQRLQSWPSDGRVVHSTPVRHPSGPTSRGLPGSMRTPMSARRMSALPTPASRRLSGLPRMTPQSMPRPMVSPLCVPARRLSSEPRKRCAVRAEPAQESGRSTSAEQVGRSLSPPESSPPVVPQALRFSPEKSDFPLPQGSTVGAAQDRAEPHEDLHPSEVGRGGYISQALLDIGLEQLTITPEAPGQAPADRPLIDFGSTPETNIVPRPSSRPLIDLMMNTPDADSSGVGKPMHPKLGQLIDLGSPLIQLSPEADKENLDSPLLKF</sequence>
<dbReference type="GeneTree" id="ENSGT00940000154189"/>
<feature type="compositionally biased region" description="Basic and acidic residues" evidence="5">
    <location>
        <begin position="618"/>
        <end position="630"/>
    </location>
</feature>
<evidence type="ECO:0000259" key="6">
    <source>
        <dbReference type="Pfam" id="PF15259"/>
    </source>
</evidence>
<feature type="compositionally biased region" description="Low complexity" evidence="5">
    <location>
        <begin position="162"/>
        <end position="178"/>
    </location>
</feature>
<feature type="compositionally biased region" description="Basic and acidic residues" evidence="5">
    <location>
        <begin position="249"/>
        <end position="264"/>
    </location>
</feature>
<name>A0A8C5L7Q0_JACJA</name>
<feature type="region of interest" description="Disordered" evidence="5">
    <location>
        <begin position="462"/>
        <end position="632"/>
    </location>
</feature>
<dbReference type="GO" id="GO:0008017">
    <property type="term" value="F:microtubule binding"/>
    <property type="evidence" value="ECO:0007669"/>
    <property type="project" value="TreeGrafter"/>
</dbReference>
<feature type="compositionally biased region" description="Polar residues" evidence="5">
    <location>
        <begin position="468"/>
        <end position="479"/>
    </location>
</feature>
<proteinExistence type="predicted"/>
<gene>
    <name evidence="7" type="primary">Gtse1</name>
</gene>
<dbReference type="GO" id="GO:0005881">
    <property type="term" value="C:cytoplasmic microtubule"/>
    <property type="evidence" value="ECO:0007669"/>
    <property type="project" value="Ensembl"/>
</dbReference>
<evidence type="ECO:0000256" key="3">
    <source>
        <dbReference type="ARBA" id="ARBA00022553"/>
    </source>
</evidence>
<evidence type="ECO:0000313" key="8">
    <source>
        <dbReference type="Proteomes" id="UP000694385"/>
    </source>
</evidence>
<dbReference type="Pfam" id="PF15259">
    <property type="entry name" value="GTSE1_N"/>
    <property type="match status" value="1"/>
</dbReference>
<dbReference type="PANTHER" id="PTHR21584">
    <property type="entry name" value="DIFFERENTIAL DISPLAY AND ACTIVATED BY P53 DDA3 /G2 S PHASE EXPRESSED 1"/>
    <property type="match status" value="1"/>
</dbReference>
<keyword evidence="3" id="KW-0597">Phosphoprotein</keyword>